<organism evidence="1 2">
    <name type="scientific">Coleofasciculus chthonoplastes PCC 7420</name>
    <dbReference type="NCBI Taxonomy" id="118168"/>
    <lineage>
        <taxon>Bacteria</taxon>
        <taxon>Bacillati</taxon>
        <taxon>Cyanobacteriota</taxon>
        <taxon>Cyanophyceae</taxon>
        <taxon>Coleofasciculales</taxon>
        <taxon>Coleofasciculaceae</taxon>
        <taxon>Coleofasciculus</taxon>
    </lineage>
</organism>
<evidence type="ECO:0000313" key="1">
    <source>
        <dbReference type="EMBL" id="EDX72782.1"/>
    </source>
</evidence>
<dbReference type="AlphaFoldDB" id="B4VYY4"/>
<protein>
    <submittedName>
        <fullName evidence="1">Uncharacterized protein</fullName>
    </submittedName>
</protein>
<reference evidence="1 2" key="1">
    <citation type="submission" date="2008-07" db="EMBL/GenBank/DDBJ databases">
        <authorList>
            <person name="Tandeau de Marsac N."/>
            <person name="Ferriera S."/>
            <person name="Johnson J."/>
            <person name="Kravitz S."/>
            <person name="Beeson K."/>
            <person name="Sutton G."/>
            <person name="Rogers Y.-H."/>
            <person name="Friedman R."/>
            <person name="Frazier M."/>
            <person name="Venter J.C."/>
        </authorList>
    </citation>
    <scope>NUCLEOTIDE SEQUENCE [LARGE SCALE GENOMIC DNA]</scope>
    <source>
        <strain evidence="1 2">PCC 7420</strain>
    </source>
</reference>
<dbReference type="Proteomes" id="UP000003835">
    <property type="component" value="Unassembled WGS sequence"/>
</dbReference>
<dbReference type="HOGENOM" id="CLU_3342488_0_0_3"/>
<keyword evidence="2" id="KW-1185">Reference proteome</keyword>
<proteinExistence type="predicted"/>
<evidence type="ECO:0000313" key="2">
    <source>
        <dbReference type="Proteomes" id="UP000003835"/>
    </source>
</evidence>
<gene>
    <name evidence="1" type="ORF">MC7420_3228</name>
</gene>
<name>B4VYY4_9CYAN</name>
<dbReference type="EMBL" id="DS989861">
    <property type="protein sequence ID" value="EDX72782.1"/>
    <property type="molecule type" value="Genomic_DNA"/>
</dbReference>
<accession>B4VYY4</accession>
<sequence length="37" mass="4312">MRFSALNLRLPTTNPDSNFSRNLRLGGFSHIRIQPKR</sequence>